<dbReference type="NCBIfam" id="TIGR02593">
    <property type="entry name" value="CRISPR_cas5"/>
    <property type="match status" value="1"/>
</dbReference>
<dbReference type="NCBIfam" id="TIGR01868">
    <property type="entry name" value="casD_Cas5e"/>
    <property type="match status" value="1"/>
</dbReference>
<comment type="caution">
    <text evidence="2">The sequence shown here is derived from an EMBL/GenBank/DDBJ whole genome shotgun (WGS) entry which is preliminary data.</text>
</comment>
<accession>A0A540W9A4</accession>
<dbReference type="GO" id="GO:0043571">
    <property type="term" value="P:maintenance of CRISPR repeat elements"/>
    <property type="evidence" value="ECO:0007669"/>
    <property type="project" value="InterPro"/>
</dbReference>
<protein>
    <submittedName>
        <fullName evidence="2">Type I-E CRISPR-associated protein Cas5/CasD</fullName>
    </submittedName>
</protein>
<sequence length="289" mass="31757">MSPHSGTPNADGTSPRTSEPARAVLLLRLAGPLQSWGDRSAFNRRETRPQPTKSGVVGLLAAAAGRPREADITDLTDLHLGVRVDQPGTLLRDYHTVSDYRGRPLPQAGVNAKGLQKPTSPAKETHVTQRFYLQDAVFVCALEGPLPLLEALAAAIRRPSFPLTLGRRSCPPTQPVVLGDLRDPGLEAALRNEPWQAGHHEREAFLRRTPADRTDRIDLPATLDDPVGDDTWQDVPLTFDPRGRQFTTRRIRHTWLATPTGLTPQTTARRAADIERSEGSHDPFALLGW</sequence>
<dbReference type="AlphaFoldDB" id="A0A540W9A4"/>
<dbReference type="OrthoDB" id="3189549at2"/>
<dbReference type="EMBL" id="VIGB01000003">
    <property type="protein sequence ID" value="TQF05593.1"/>
    <property type="molecule type" value="Genomic_DNA"/>
</dbReference>
<dbReference type="InterPro" id="IPR013422">
    <property type="entry name" value="CRISPR-assoc_prot_Cas5_N"/>
</dbReference>
<keyword evidence="1" id="KW-0051">Antiviral defense</keyword>
<dbReference type="Proteomes" id="UP000319103">
    <property type="component" value="Unassembled WGS sequence"/>
</dbReference>
<reference evidence="2 3" key="1">
    <citation type="submission" date="2019-06" db="EMBL/GenBank/DDBJ databases">
        <title>Description of Kitasatospora acidophila sp. nov. isolated from pine grove soil, and reclassification of Streptomyces novaecaesareae to Kitasatospora novaeceasareae comb. nov.</title>
        <authorList>
            <person name="Kim M.J."/>
        </authorList>
    </citation>
    <scope>NUCLEOTIDE SEQUENCE [LARGE SCALE GENOMIC DNA]</scope>
    <source>
        <strain evidence="2 3">MMS16-CNU292</strain>
    </source>
</reference>
<proteinExistence type="predicted"/>
<dbReference type="RefSeq" id="WP_141636068.1">
    <property type="nucleotide sequence ID" value="NZ_VIGB01000003.1"/>
</dbReference>
<organism evidence="2 3">
    <name type="scientific">Kitasatospora acidiphila</name>
    <dbReference type="NCBI Taxonomy" id="2567942"/>
    <lineage>
        <taxon>Bacteria</taxon>
        <taxon>Bacillati</taxon>
        <taxon>Actinomycetota</taxon>
        <taxon>Actinomycetes</taxon>
        <taxon>Kitasatosporales</taxon>
        <taxon>Streptomycetaceae</taxon>
        <taxon>Kitasatospora</taxon>
    </lineage>
</organism>
<dbReference type="GO" id="GO:0051607">
    <property type="term" value="P:defense response to virus"/>
    <property type="evidence" value="ECO:0007669"/>
    <property type="project" value="UniProtKB-KW"/>
</dbReference>
<evidence type="ECO:0000313" key="3">
    <source>
        <dbReference type="Proteomes" id="UP000319103"/>
    </source>
</evidence>
<dbReference type="Pfam" id="PF09704">
    <property type="entry name" value="Cas_Cas5d"/>
    <property type="match status" value="1"/>
</dbReference>
<dbReference type="GO" id="GO:0003723">
    <property type="term" value="F:RNA binding"/>
    <property type="evidence" value="ECO:0007669"/>
    <property type="project" value="InterPro"/>
</dbReference>
<evidence type="ECO:0000256" key="1">
    <source>
        <dbReference type="ARBA" id="ARBA00023118"/>
    </source>
</evidence>
<name>A0A540W9A4_9ACTN</name>
<dbReference type="CDD" id="cd09756">
    <property type="entry name" value="Cas5_I-E"/>
    <property type="match status" value="1"/>
</dbReference>
<keyword evidence="3" id="KW-1185">Reference proteome</keyword>
<dbReference type="Gene3D" id="3.30.70.2660">
    <property type="match status" value="1"/>
</dbReference>
<evidence type="ECO:0000313" key="2">
    <source>
        <dbReference type="EMBL" id="TQF05593.1"/>
    </source>
</evidence>
<dbReference type="InterPro" id="IPR021124">
    <property type="entry name" value="CRISPR-assoc_prot_Cas5"/>
</dbReference>
<gene>
    <name evidence="2" type="primary">cas5e</name>
    <name evidence="2" type="ORF">E6W39_29370</name>
</gene>
<dbReference type="InterPro" id="IPR010147">
    <property type="entry name" value="CRISPR-assoc_prot_CasD"/>
</dbReference>